<protein>
    <recommendedName>
        <fullName evidence="4">Transposase</fullName>
    </recommendedName>
</protein>
<comment type="caution">
    <text evidence="2">The sequence shown here is derived from an EMBL/GenBank/DDBJ whole genome shotgun (WGS) entry which is preliminary data.</text>
</comment>
<dbReference type="Proteomes" id="UP001602013">
    <property type="component" value="Unassembled WGS sequence"/>
</dbReference>
<evidence type="ECO:0000256" key="1">
    <source>
        <dbReference type="SAM" id="MobiDB-lite"/>
    </source>
</evidence>
<accession>A0ABW6SPQ1</accession>
<keyword evidence="3" id="KW-1185">Reference proteome</keyword>
<reference evidence="2 3" key="1">
    <citation type="submission" date="2024-10" db="EMBL/GenBank/DDBJ databases">
        <title>The Natural Products Discovery Center: Release of the First 8490 Sequenced Strains for Exploring Actinobacteria Biosynthetic Diversity.</title>
        <authorList>
            <person name="Kalkreuter E."/>
            <person name="Kautsar S.A."/>
            <person name="Yang D."/>
            <person name="Bader C.D."/>
            <person name="Teijaro C.N."/>
            <person name="Fluegel L."/>
            <person name="Davis C.M."/>
            <person name="Simpson J.R."/>
            <person name="Lauterbach L."/>
            <person name="Steele A.D."/>
            <person name="Gui C."/>
            <person name="Meng S."/>
            <person name="Li G."/>
            <person name="Viehrig K."/>
            <person name="Ye F."/>
            <person name="Su P."/>
            <person name="Kiefer A.F."/>
            <person name="Nichols A."/>
            <person name="Cepeda A.J."/>
            <person name="Yan W."/>
            <person name="Fan B."/>
            <person name="Jiang Y."/>
            <person name="Adhikari A."/>
            <person name="Zheng C.-J."/>
            <person name="Schuster L."/>
            <person name="Cowan T.M."/>
            <person name="Smanski M.J."/>
            <person name="Chevrette M.G."/>
            <person name="De Carvalho L.P.S."/>
            <person name="Shen B."/>
        </authorList>
    </citation>
    <scope>NUCLEOTIDE SEQUENCE [LARGE SCALE GENOMIC DNA]</scope>
    <source>
        <strain evidence="2 3">NPDC002173</strain>
    </source>
</reference>
<name>A0ABW6SPQ1_9ACTN</name>
<organism evidence="2 3">
    <name type="scientific">Microtetraspora malaysiensis</name>
    <dbReference type="NCBI Taxonomy" id="161358"/>
    <lineage>
        <taxon>Bacteria</taxon>
        <taxon>Bacillati</taxon>
        <taxon>Actinomycetota</taxon>
        <taxon>Actinomycetes</taxon>
        <taxon>Streptosporangiales</taxon>
        <taxon>Streptosporangiaceae</taxon>
        <taxon>Microtetraspora</taxon>
    </lineage>
</organism>
<feature type="compositionally biased region" description="Low complexity" evidence="1">
    <location>
        <begin position="38"/>
        <end position="53"/>
    </location>
</feature>
<evidence type="ECO:0000313" key="2">
    <source>
        <dbReference type="EMBL" id="MFF3666861.1"/>
    </source>
</evidence>
<sequence length="84" mass="9033">MANPKYKYTPELLAEAAANSLSIADVLRHLRIRWSGARTRTSAAASNTSASTSHFLGQAHSRGTWSPARRPATEILVMPPKGSS</sequence>
<gene>
    <name evidence="2" type="ORF">ACFYXI_14785</name>
</gene>
<feature type="region of interest" description="Disordered" evidence="1">
    <location>
        <begin position="38"/>
        <end position="84"/>
    </location>
</feature>
<dbReference type="EMBL" id="JBIASD010000008">
    <property type="protein sequence ID" value="MFF3666861.1"/>
    <property type="molecule type" value="Genomic_DNA"/>
</dbReference>
<evidence type="ECO:0008006" key="4">
    <source>
        <dbReference type="Google" id="ProtNLM"/>
    </source>
</evidence>
<evidence type="ECO:0000313" key="3">
    <source>
        <dbReference type="Proteomes" id="UP001602013"/>
    </source>
</evidence>
<dbReference type="RefSeq" id="WP_387411568.1">
    <property type="nucleotide sequence ID" value="NZ_JBIASD010000008.1"/>
</dbReference>
<proteinExistence type="predicted"/>